<accession>A0AAV2IIR2</accession>
<protein>
    <submittedName>
        <fullName evidence="1">Uncharacterized protein</fullName>
    </submittedName>
</protein>
<gene>
    <name evidence="1" type="ORF">GSLYS_00018999001</name>
</gene>
<sequence length="49" mass="5526">MHISIQDIFSSFRGQQENENEGPPPSYEEALKILESAKLSTQHILGKIN</sequence>
<comment type="caution">
    <text evidence="1">The sequence shown here is derived from an EMBL/GenBank/DDBJ whole genome shotgun (WGS) entry which is preliminary data.</text>
</comment>
<evidence type="ECO:0000313" key="2">
    <source>
        <dbReference type="Proteomes" id="UP001497497"/>
    </source>
</evidence>
<organism evidence="1 2">
    <name type="scientific">Lymnaea stagnalis</name>
    <name type="common">Great pond snail</name>
    <name type="synonym">Helix stagnalis</name>
    <dbReference type="NCBI Taxonomy" id="6523"/>
    <lineage>
        <taxon>Eukaryota</taxon>
        <taxon>Metazoa</taxon>
        <taxon>Spiralia</taxon>
        <taxon>Lophotrochozoa</taxon>
        <taxon>Mollusca</taxon>
        <taxon>Gastropoda</taxon>
        <taxon>Heterobranchia</taxon>
        <taxon>Euthyneura</taxon>
        <taxon>Panpulmonata</taxon>
        <taxon>Hygrophila</taxon>
        <taxon>Lymnaeoidea</taxon>
        <taxon>Lymnaeidae</taxon>
        <taxon>Lymnaea</taxon>
    </lineage>
</organism>
<keyword evidence="2" id="KW-1185">Reference proteome</keyword>
<name>A0AAV2IIR2_LYMST</name>
<reference evidence="1 2" key="1">
    <citation type="submission" date="2024-04" db="EMBL/GenBank/DDBJ databases">
        <authorList>
            <consortium name="Genoscope - CEA"/>
            <person name="William W."/>
        </authorList>
    </citation>
    <scope>NUCLEOTIDE SEQUENCE [LARGE SCALE GENOMIC DNA]</scope>
</reference>
<evidence type="ECO:0000313" key="1">
    <source>
        <dbReference type="EMBL" id="CAL1545516.1"/>
    </source>
</evidence>
<dbReference type="Proteomes" id="UP001497497">
    <property type="component" value="Unassembled WGS sequence"/>
</dbReference>
<dbReference type="AlphaFoldDB" id="A0AAV2IIR2"/>
<dbReference type="EMBL" id="CAXITT010000718">
    <property type="protein sequence ID" value="CAL1545516.1"/>
    <property type="molecule type" value="Genomic_DNA"/>
</dbReference>
<proteinExistence type="predicted"/>